<sequence>MRRSRSALLVLGATVLILGAWTAAVLLSPASTRSWTSVVLAISVVLTIAQVLGRRRAITAAVAGSTGRYPRTATPQQPARDYVVPFAAPPSALIIGRDEELDRILRFVRRREPRGPRVVVIHGPPGIGKTGLAVKAAHRCADDFADGVLFASLGGPVLEAGTLDVITEEVLAGFIDSLQGPDESIPAGLGARRDRFRQLTHDVRGRVLVVLDDAPDDPVGLRSLLPAGDDAAVLVTAREPLSIPGALTVELTPLADRHAISLLRQIVGAERIAQEEEAAQAIARRAAGSPLALQIAAASLVSRPYWTLAAAVKNMDLLEEPAPTANGSVPAGRSLDPSFAMLTQEERAALTVLGLLESATFAPWELAALLGNDVETAQRLSDRLVHARLVEHITDDATGVAVYRMLEHVRDYVQARLRAQPMDDGRLATARVRLDELRTARRNRDLQSILNDHVYPNLDMGLLGYALSHARDALAQSRENIEQARQNLGLARCGATADSEGGWPAQLAAIRLSEAYEGEGLALAALAELLAELGGVDDAFEMAAKALSTEAAQAAPRALRCQGKLQRRQRRLDEAEKTFNLAIEGARTIRDGAEEGRVWREMAILWACRGYTEEGLAAVDQAMGLDLREDAAARLLPSLLVSRAVVLLDAADRSTGSGRAGLLARADDSLCEARRTADVQGQRLWRAWIDYERARTAHRSGHFDHGRRLAFRAMEEFTQMRHRYGTARCRLEVGRIYLDQQRPQEALPVLEEARLTLSTCGGRWIEAQTAVVLAEAQEQVGRVGEAMRELALAIGHYQELGDRAGLVTANRALDRLRDSVPRQRAGRRGVQVGSGRLLPSRAWPSRVS</sequence>
<dbReference type="InterPro" id="IPR027417">
    <property type="entry name" value="P-loop_NTPase"/>
</dbReference>
<dbReference type="RefSeq" id="WP_192769955.1">
    <property type="nucleotide sequence ID" value="NZ_JADBEB010000001.1"/>
</dbReference>
<gene>
    <name evidence="2" type="ORF">H4W31_006356</name>
</gene>
<dbReference type="EMBL" id="JADBEB010000001">
    <property type="protein sequence ID" value="MBE1490718.1"/>
    <property type="molecule type" value="Genomic_DNA"/>
</dbReference>
<dbReference type="PANTHER" id="PTHR47691:SF3">
    <property type="entry name" value="HTH-TYPE TRANSCRIPTIONAL REGULATOR RV0890C-RELATED"/>
    <property type="match status" value="1"/>
</dbReference>
<evidence type="ECO:0000313" key="3">
    <source>
        <dbReference type="Proteomes" id="UP000649753"/>
    </source>
</evidence>
<accession>A0A927MFF4</accession>
<feature type="domain" description="Orc1-like AAA ATPase" evidence="1">
    <location>
        <begin position="95"/>
        <end position="214"/>
    </location>
</feature>
<dbReference type="PANTHER" id="PTHR47691">
    <property type="entry name" value="REGULATOR-RELATED"/>
    <property type="match status" value="1"/>
</dbReference>
<comment type="caution">
    <text evidence="2">The sequence shown here is derived from an EMBL/GenBank/DDBJ whole genome shotgun (WGS) entry which is preliminary data.</text>
</comment>
<dbReference type="InterPro" id="IPR041664">
    <property type="entry name" value="AAA_16"/>
</dbReference>
<dbReference type="InterPro" id="IPR011990">
    <property type="entry name" value="TPR-like_helical_dom_sf"/>
</dbReference>
<dbReference type="GO" id="GO:0043531">
    <property type="term" value="F:ADP binding"/>
    <property type="evidence" value="ECO:0007669"/>
    <property type="project" value="InterPro"/>
</dbReference>
<dbReference type="Gene3D" id="3.40.50.300">
    <property type="entry name" value="P-loop containing nucleotide triphosphate hydrolases"/>
    <property type="match status" value="1"/>
</dbReference>
<dbReference type="SUPFAM" id="SSF52540">
    <property type="entry name" value="P-loop containing nucleoside triphosphate hydrolases"/>
    <property type="match status" value="1"/>
</dbReference>
<dbReference type="PRINTS" id="PR00364">
    <property type="entry name" value="DISEASERSIST"/>
</dbReference>
<name>A0A927MFF4_9ACTN</name>
<keyword evidence="3" id="KW-1185">Reference proteome</keyword>
<dbReference type="Proteomes" id="UP000649753">
    <property type="component" value="Unassembled WGS sequence"/>
</dbReference>
<evidence type="ECO:0000313" key="2">
    <source>
        <dbReference type="EMBL" id="MBE1490718.1"/>
    </source>
</evidence>
<dbReference type="Pfam" id="PF13191">
    <property type="entry name" value="AAA_16"/>
    <property type="match status" value="1"/>
</dbReference>
<evidence type="ECO:0000259" key="1">
    <source>
        <dbReference type="Pfam" id="PF13191"/>
    </source>
</evidence>
<dbReference type="SUPFAM" id="SSF48452">
    <property type="entry name" value="TPR-like"/>
    <property type="match status" value="2"/>
</dbReference>
<reference evidence="2" key="1">
    <citation type="submission" date="2020-10" db="EMBL/GenBank/DDBJ databases">
        <title>Sequencing the genomes of 1000 actinobacteria strains.</title>
        <authorList>
            <person name="Klenk H.-P."/>
        </authorList>
    </citation>
    <scope>NUCLEOTIDE SEQUENCE</scope>
    <source>
        <strain evidence="2">DSM 46832</strain>
    </source>
</reference>
<dbReference type="Gene3D" id="1.25.40.10">
    <property type="entry name" value="Tetratricopeptide repeat domain"/>
    <property type="match status" value="2"/>
</dbReference>
<dbReference type="AlphaFoldDB" id="A0A927MFF4"/>
<protein>
    <submittedName>
        <fullName evidence="2">Tetratricopeptide (TPR) repeat protein</fullName>
    </submittedName>
</protein>
<proteinExistence type="predicted"/>
<organism evidence="2 3">
    <name type="scientific">Plantactinospora soyae</name>
    <dbReference type="NCBI Taxonomy" id="1544732"/>
    <lineage>
        <taxon>Bacteria</taxon>
        <taxon>Bacillati</taxon>
        <taxon>Actinomycetota</taxon>
        <taxon>Actinomycetes</taxon>
        <taxon>Micromonosporales</taxon>
        <taxon>Micromonosporaceae</taxon>
        <taxon>Plantactinospora</taxon>
    </lineage>
</organism>